<keyword evidence="4" id="KW-0547">Nucleotide-binding</keyword>
<dbReference type="InterPro" id="IPR011009">
    <property type="entry name" value="Kinase-like_dom_sf"/>
</dbReference>
<keyword evidence="3" id="KW-0808">Transferase</keyword>
<dbReference type="InterPro" id="IPR000719">
    <property type="entry name" value="Prot_kinase_dom"/>
</dbReference>
<dbReference type="InterPro" id="IPR050494">
    <property type="entry name" value="Ser_Thr_dual-spec_kinase"/>
</dbReference>
<dbReference type="SMART" id="SM00220">
    <property type="entry name" value="S_TKc"/>
    <property type="match status" value="1"/>
</dbReference>
<dbReference type="FunFam" id="3.30.200.20:FF:000216">
    <property type="entry name" value="Putative serine/threonine-protein kinase dyrk2"/>
    <property type="match status" value="1"/>
</dbReference>
<evidence type="ECO:0000313" key="10">
    <source>
        <dbReference type="Proteomes" id="UP000657918"/>
    </source>
</evidence>
<comment type="caution">
    <text evidence="9">The sequence shown here is derived from an EMBL/GenBank/DDBJ whole genome shotgun (WGS) entry which is preliminary data.</text>
</comment>
<feature type="domain" description="Protein kinase" evidence="8">
    <location>
        <begin position="802"/>
        <end position="1104"/>
    </location>
</feature>
<protein>
    <recommendedName>
        <fullName evidence="8">Protein kinase domain-containing protein</fullName>
    </recommendedName>
</protein>
<dbReference type="CDD" id="cd14133">
    <property type="entry name" value="PKc_DYRK_like"/>
    <property type="match status" value="1"/>
</dbReference>
<dbReference type="GO" id="GO:0004674">
    <property type="term" value="F:protein serine/threonine kinase activity"/>
    <property type="evidence" value="ECO:0007669"/>
    <property type="project" value="UniProtKB-KW"/>
</dbReference>
<evidence type="ECO:0000256" key="5">
    <source>
        <dbReference type="ARBA" id="ARBA00022777"/>
    </source>
</evidence>
<proteinExistence type="predicted"/>
<feature type="compositionally biased region" description="Low complexity" evidence="7">
    <location>
        <begin position="707"/>
        <end position="716"/>
    </location>
</feature>
<dbReference type="OrthoDB" id="9332038at2759"/>
<dbReference type="Pfam" id="PF00069">
    <property type="entry name" value="Pkinase"/>
    <property type="match status" value="1"/>
</dbReference>
<feature type="region of interest" description="Disordered" evidence="7">
    <location>
        <begin position="57"/>
        <end position="77"/>
    </location>
</feature>
<dbReference type="EMBL" id="JADGMS010000015">
    <property type="protein sequence ID" value="KAF9667488.1"/>
    <property type="molecule type" value="Genomic_DNA"/>
</dbReference>
<feature type="region of interest" description="Disordered" evidence="7">
    <location>
        <begin position="585"/>
        <end position="653"/>
    </location>
</feature>
<dbReference type="Proteomes" id="UP000657918">
    <property type="component" value="Unassembled WGS sequence"/>
</dbReference>
<feature type="compositionally biased region" description="Basic and acidic residues" evidence="7">
    <location>
        <begin position="622"/>
        <end position="632"/>
    </location>
</feature>
<keyword evidence="5" id="KW-0418">Kinase</keyword>
<dbReference type="Gene3D" id="3.30.200.20">
    <property type="entry name" value="Phosphorylase Kinase, domain 1"/>
    <property type="match status" value="1"/>
</dbReference>
<dbReference type="InterPro" id="IPR008271">
    <property type="entry name" value="Ser/Thr_kinase_AS"/>
</dbReference>
<name>A0A835JEV3_9ROSI</name>
<reference evidence="9 10" key="1">
    <citation type="submission" date="2020-10" db="EMBL/GenBank/DDBJ databases">
        <title>Plant Genome Project.</title>
        <authorList>
            <person name="Zhang R.-G."/>
        </authorList>
    </citation>
    <scope>NUCLEOTIDE SEQUENCE [LARGE SCALE GENOMIC DNA]</scope>
    <source>
        <strain evidence="9">FAFU-HL-1</strain>
        <tissue evidence="9">Leaf</tissue>
    </source>
</reference>
<evidence type="ECO:0000256" key="3">
    <source>
        <dbReference type="ARBA" id="ARBA00022679"/>
    </source>
</evidence>
<keyword evidence="2" id="KW-0597">Phosphoprotein</keyword>
<organism evidence="9 10">
    <name type="scientific">Salix dunnii</name>
    <dbReference type="NCBI Taxonomy" id="1413687"/>
    <lineage>
        <taxon>Eukaryota</taxon>
        <taxon>Viridiplantae</taxon>
        <taxon>Streptophyta</taxon>
        <taxon>Embryophyta</taxon>
        <taxon>Tracheophyta</taxon>
        <taxon>Spermatophyta</taxon>
        <taxon>Magnoliopsida</taxon>
        <taxon>eudicotyledons</taxon>
        <taxon>Gunneridae</taxon>
        <taxon>Pentapetalae</taxon>
        <taxon>rosids</taxon>
        <taxon>fabids</taxon>
        <taxon>Malpighiales</taxon>
        <taxon>Salicaceae</taxon>
        <taxon>Saliceae</taxon>
        <taxon>Salix</taxon>
    </lineage>
</organism>
<feature type="compositionally biased region" description="Polar residues" evidence="7">
    <location>
        <begin position="692"/>
        <end position="706"/>
    </location>
</feature>
<dbReference type="GO" id="GO:0005524">
    <property type="term" value="F:ATP binding"/>
    <property type="evidence" value="ECO:0007669"/>
    <property type="project" value="UniProtKB-KW"/>
</dbReference>
<gene>
    <name evidence="9" type="ORF">SADUNF_Sadunf15G0028200</name>
</gene>
<feature type="region of interest" description="Disordered" evidence="7">
    <location>
        <begin position="692"/>
        <end position="727"/>
    </location>
</feature>
<evidence type="ECO:0000259" key="8">
    <source>
        <dbReference type="PROSITE" id="PS50011"/>
    </source>
</evidence>
<evidence type="ECO:0000256" key="6">
    <source>
        <dbReference type="ARBA" id="ARBA00022840"/>
    </source>
</evidence>
<evidence type="ECO:0000256" key="2">
    <source>
        <dbReference type="ARBA" id="ARBA00022553"/>
    </source>
</evidence>
<evidence type="ECO:0000256" key="4">
    <source>
        <dbReference type="ARBA" id="ARBA00022741"/>
    </source>
</evidence>
<evidence type="ECO:0000256" key="1">
    <source>
        <dbReference type="ARBA" id="ARBA00022527"/>
    </source>
</evidence>
<dbReference type="AlphaFoldDB" id="A0A835JEV3"/>
<keyword evidence="6" id="KW-0067">ATP-binding</keyword>
<dbReference type="Gene3D" id="1.10.510.10">
    <property type="entry name" value="Transferase(Phosphotransferase) domain 1"/>
    <property type="match status" value="1"/>
</dbReference>
<feature type="compositionally biased region" description="Basic and acidic residues" evidence="7">
    <location>
        <begin position="596"/>
        <end position="607"/>
    </location>
</feature>
<dbReference type="PANTHER" id="PTHR24058">
    <property type="entry name" value="DUAL SPECIFICITY PROTEIN KINASE"/>
    <property type="match status" value="1"/>
</dbReference>
<dbReference type="PROSITE" id="PS50011">
    <property type="entry name" value="PROTEIN_KINASE_DOM"/>
    <property type="match status" value="1"/>
</dbReference>
<feature type="compositionally biased region" description="Acidic residues" evidence="7">
    <location>
        <begin position="434"/>
        <end position="445"/>
    </location>
</feature>
<dbReference type="PROSITE" id="PS00108">
    <property type="entry name" value="PROTEIN_KINASE_ST"/>
    <property type="match status" value="1"/>
</dbReference>
<dbReference type="PANTHER" id="PTHR24058:SF124">
    <property type="entry name" value="PROTEIN KINASE SUPERFAMILY PROTEIN"/>
    <property type="match status" value="1"/>
</dbReference>
<evidence type="ECO:0000256" key="7">
    <source>
        <dbReference type="SAM" id="MobiDB-lite"/>
    </source>
</evidence>
<dbReference type="FunFam" id="1.10.510.10:FF:000380">
    <property type="entry name" value="Serine/threonine-protein kinase ppk15"/>
    <property type="match status" value="1"/>
</dbReference>
<evidence type="ECO:0000313" key="9">
    <source>
        <dbReference type="EMBL" id="KAF9667488.1"/>
    </source>
</evidence>
<dbReference type="SUPFAM" id="SSF56112">
    <property type="entry name" value="Protein kinase-like (PK-like)"/>
    <property type="match status" value="1"/>
</dbReference>
<keyword evidence="1" id="KW-0723">Serine/threonine-protein kinase</keyword>
<feature type="region of interest" description="Disordered" evidence="7">
    <location>
        <begin position="413"/>
        <end position="445"/>
    </location>
</feature>
<keyword evidence="10" id="KW-1185">Reference proteome</keyword>
<sequence>MADTSTVDVILDFLKKNHFTRAEAALRSELSNHPDLNGFLEKLALEDKNLGKVVEEENGAKSTNHAQGSGPRHSGGISKELIVKEIECGVDRNGPESKWKNSAFDGEQGGKNNEAIDSEGTVLDLYSWNFNPSNGPSDPYKNDVGASTSNFSGRANAKSGEEFFLAGENKSSWLGSNTNSNANAESKYNKIEMKELKELDWQLKTTVASSAGNPWSKNEEPTYSSSDLWKDCSVKTIKEQVDEAGRTLFFGKSQGSTEQKNLSGLGYSLASNIPKEEYPRLPPVKLKSEDKPSINWQEKFERDGPSSKAISADNSYLIGSYLDVPIGQEINSSGGKRIAGGSWLSVSQGIAEDTSDLVSGFATVGDGLSESIDYQNEYWDSDEYDDDDDVGYMRQPIEDEAWFLAHEIDYPSDNEKGAGHGSVPDPQDSVPTKDEDDDQSFAEEDSYLSGEQIFQAKSVEPATATDDPIGLSVTKMYGMNNGSDLIAQYDGQLMDEEELSLMRAEPVWQGFVTQTNELIMIHGKVLNECGRPQLDDICMDDDQHGPVRSIGGGINSDAADIGSEIRESLVGGSSEGDVEYFRDHDTEVGGSRSSHHVSDKKHVDKQNRDKKKLNKYVVGSDQDMHARGRSHADGGFSFPPPLKNEQLQAGSSRSLWSDKCNAVVSEETNDHLNALTGPDDMIGALRRKSCDSSTFSRDENNINAVRSANSSPSSLSNYGYTEPEHAMKERDGTIGGAREEDPGASLEDEEAAAVQEQVRQIKAQEEEFETFNLKIVHRKNRTGFEEDKNFHVVLNSVIAGRYHVTEYLGSAAFSKAIQAHDLHTGMDVCVKIIKNNKDFFDQSLDEIKLLKYVNKHDHADKYHILRLYDYFYYREHLLIVCELLKANLYEFHKFNRESGGEVYFTMPRLQSITTQCLEALQFLHGLGLIHCDLKPENILVKSYSRCEVKVIDLGSSCFETDHLCSYVQSRSYRAPEVILGHPYDKKIDVWSLGCILAELCTGNVLFQNDSPATLLARVIGIIGPIDQSMLAKGRDTYKYFTKNHMLYERNQDTSRLEYLIPKKTSLRHRLPMGDQGFVDFVSHLLEVNPKKRPAASEALKHPWLSYPYEPISA</sequence>
<accession>A0A835JEV3</accession>